<accession>A0ABT1AEH4</accession>
<dbReference type="InterPro" id="IPR002347">
    <property type="entry name" value="SDR_fam"/>
</dbReference>
<dbReference type="RefSeq" id="WP_252675743.1">
    <property type="nucleotide sequence ID" value="NZ_JAMXHT010000001.1"/>
</dbReference>
<comment type="similarity">
    <text evidence="1">Belongs to the short-chain dehydrogenases/reductases (SDR) family.</text>
</comment>
<reference evidence="4" key="2">
    <citation type="journal article" date="2023" name="Front. Microbiol.">
        <title>Ralstonia chuxiongensis sp. nov., Ralstonia mojiangensis sp. nov., and Ralstonia soli sp. nov., isolated from tobacco fields, are three novel species in the family Burkholderiaceae.</title>
        <authorList>
            <person name="Lu C.H."/>
            <person name="Zhang Y.Y."/>
            <person name="Jiang N."/>
            <person name="Chen W."/>
            <person name="Shao X."/>
            <person name="Zhao Z.M."/>
            <person name="Lu W.L."/>
            <person name="Hu X."/>
            <person name="Xi Y.X."/>
            <person name="Zou S.Y."/>
            <person name="Wei Q.J."/>
            <person name="Lin Z.L."/>
            <person name="Gong L."/>
            <person name="Gai X.T."/>
            <person name="Zhang L.Q."/>
            <person name="Li J.Y."/>
            <person name="Jin Y."/>
            <person name="Xia Z.Y."/>
        </authorList>
    </citation>
    <scope>NUCLEOTIDE SEQUENCE</scope>
    <source>
        <strain evidence="4">21MJYT02-11</strain>
    </source>
</reference>
<dbReference type="EMBL" id="JAMXHT010000001">
    <property type="protein sequence ID" value="MCO5396729.1"/>
    <property type="molecule type" value="Genomic_DNA"/>
</dbReference>
<proteinExistence type="inferred from homology"/>
<sequence length="290" mass="30939">MTWSRSGEPEKILTPLVLQKELNVVDRLKNKVAIVFGAGGPPNEWSNGKATAVAYAREGAAVICVDRVAEAAEEAAQVIRDEGYESIGVVADVTRTEEVNRAVLAAVERFGRLDILHNNVGIASPGGPLELDDAEFQRTMDINVGSVHRTVRAVLPHFLAQSSGAIVNVSSLAAIRWSGYSYFAYYASKAAVNQATVAIALQYADRGIRANAIMPGVIDTPLVYQQISAQYSSIEEMVAARSRAVPMKKPGSPWDIASAAVFLSSDEARFITGVCLPVDGGHSCVLPGLI</sequence>
<dbReference type="Pfam" id="PF13561">
    <property type="entry name" value="adh_short_C2"/>
    <property type="match status" value="1"/>
</dbReference>
<organism evidence="4 5">
    <name type="scientific">Ralstonia soli</name>
    <dbReference type="NCBI Taxonomy" id="2953896"/>
    <lineage>
        <taxon>Bacteria</taxon>
        <taxon>Pseudomonadati</taxon>
        <taxon>Pseudomonadota</taxon>
        <taxon>Betaproteobacteria</taxon>
        <taxon>Burkholderiales</taxon>
        <taxon>Burkholderiaceae</taxon>
        <taxon>Ralstonia</taxon>
    </lineage>
</organism>
<comment type="caution">
    <text evidence="4">The sequence shown here is derived from an EMBL/GenBank/DDBJ whole genome shotgun (WGS) entry which is preliminary data.</text>
</comment>
<dbReference type="Gene3D" id="3.40.50.720">
    <property type="entry name" value="NAD(P)-binding Rossmann-like Domain"/>
    <property type="match status" value="1"/>
</dbReference>
<dbReference type="PRINTS" id="PR00080">
    <property type="entry name" value="SDRFAMILY"/>
</dbReference>
<evidence type="ECO:0000313" key="5">
    <source>
        <dbReference type="Proteomes" id="UP001162811"/>
    </source>
</evidence>
<dbReference type="NCBIfam" id="NF005559">
    <property type="entry name" value="PRK07231.1"/>
    <property type="match status" value="1"/>
</dbReference>
<dbReference type="CDD" id="cd05233">
    <property type="entry name" value="SDR_c"/>
    <property type="match status" value="1"/>
</dbReference>
<dbReference type="GO" id="GO:0047936">
    <property type="term" value="F:glucose 1-dehydrogenase [NAD(P)+] activity"/>
    <property type="evidence" value="ECO:0007669"/>
    <property type="project" value="UniProtKB-EC"/>
</dbReference>
<evidence type="ECO:0000256" key="2">
    <source>
        <dbReference type="ARBA" id="ARBA00023002"/>
    </source>
</evidence>
<reference evidence="4" key="1">
    <citation type="submission" date="2022-06" db="EMBL/GenBank/DDBJ databases">
        <authorList>
            <person name="Lu C.-H."/>
        </authorList>
    </citation>
    <scope>NUCLEOTIDE SEQUENCE</scope>
    <source>
        <strain evidence="4">21MJYT02-11</strain>
    </source>
</reference>
<gene>
    <name evidence="4" type="ORF">NG900_00815</name>
</gene>
<keyword evidence="5" id="KW-1185">Reference proteome</keyword>
<dbReference type="Proteomes" id="UP001162811">
    <property type="component" value="Unassembled WGS sequence"/>
</dbReference>
<dbReference type="PRINTS" id="PR00081">
    <property type="entry name" value="GDHRDH"/>
</dbReference>
<dbReference type="PANTHER" id="PTHR43477:SF4">
    <property type="entry name" value="DEHYDROGENASE_REDUCTASE SDR FAMILY MEMBER 6"/>
    <property type="match status" value="1"/>
</dbReference>
<keyword evidence="3" id="KW-0520">NAD</keyword>
<dbReference type="PANTHER" id="PTHR43477">
    <property type="entry name" value="DIHYDROANTICAPSIN 7-DEHYDROGENASE"/>
    <property type="match status" value="1"/>
</dbReference>
<dbReference type="EC" id="1.1.1.47" evidence="4"/>
<protein>
    <submittedName>
        <fullName evidence="4">Glucose 1-dehydrogenase</fullName>
        <ecNumber evidence="4">1.1.1.47</ecNumber>
    </submittedName>
</protein>
<evidence type="ECO:0000256" key="1">
    <source>
        <dbReference type="ARBA" id="ARBA00006484"/>
    </source>
</evidence>
<evidence type="ECO:0000256" key="3">
    <source>
        <dbReference type="ARBA" id="ARBA00023027"/>
    </source>
</evidence>
<evidence type="ECO:0000313" key="4">
    <source>
        <dbReference type="EMBL" id="MCO5396729.1"/>
    </source>
</evidence>
<dbReference type="InterPro" id="IPR036291">
    <property type="entry name" value="NAD(P)-bd_dom_sf"/>
</dbReference>
<name>A0ABT1AEH4_9RALS</name>
<dbReference type="SUPFAM" id="SSF51735">
    <property type="entry name" value="NAD(P)-binding Rossmann-fold domains"/>
    <property type="match status" value="1"/>
</dbReference>
<keyword evidence="2 4" id="KW-0560">Oxidoreductase</keyword>
<dbReference type="InterPro" id="IPR051122">
    <property type="entry name" value="SDR_DHRS6-like"/>
</dbReference>